<keyword evidence="3" id="KW-0472">Membrane</keyword>
<evidence type="ECO:0000259" key="4">
    <source>
        <dbReference type="SMART" id="SM00563"/>
    </source>
</evidence>
<dbReference type="SUPFAM" id="SSF69593">
    <property type="entry name" value="Glycerol-3-phosphate (1)-acyltransferase"/>
    <property type="match status" value="1"/>
</dbReference>
<dbReference type="RefSeq" id="WP_192039418.1">
    <property type="nucleotide sequence ID" value="NZ_JACYWE010000006.1"/>
</dbReference>
<dbReference type="CDD" id="cd07989">
    <property type="entry name" value="LPLAT_AGPAT-like"/>
    <property type="match status" value="1"/>
</dbReference>
<dbReference type="PANTHER" id="PTHR10434">
    <property type="entry name" value="1-ACYL-SN-GLYCEROL-3-PHOSPHATE ACYLTRANSFERASE"/>
    <property type="match status" value="1"/>
</dbReference>
<dbReference type="GO" id="GO:0006654">
    <property type="term" value="P:phosphatidic acid biosynthetic process"/>
    <property type="evidence" value="ECO:0007669"/>
    <property type="project" value="TreeGrafter"/>
</dbReference>
<dbReference type="Pfam" id="PF01553">
    <property type="entry name" value="Acyltransferase"/>
    <property type="match status" value="1"/>
</dbReference>
<name>A0A927PMX0_9ACTN</name>
<accession>A0A927PMX0</accession>
<evidence type="ECO:0000256" key="3">
    <source>
        <dbReference type="SAM" id="Phobius"/>
    </source>
</evidence>
<gene>
    <name evidence="5" type="ORF">HT102_10640</name>
</gene>
<sequence>MISGVTSVVADAVYRLVYVKLAVIASIIRALQGARLKVTGLENMPRHGGAVLACNHIGYMDPMYLGLVALMARRRMRYLAKKEVWDHPVTRFLAVTSRGIPVDRSAGTSAYQAAVRALCEGDFVGVCPEATISRSFELKEFKSGAARMAVAAGVPVVPIVLWGTQRIATKGQPPKFLGWNRQVQVHVGTPIEPGMPPQELTTRLHSDMEELLHAAQAAHGPHPPGRHWVPARLGGTAPTLAEANAMDARELSWARKDGLEPE</sequence>
<dbReference type="EMBL" id="JACYWE010000006">
    <property type="protein sequence ID" value="MBD8506946.1"/>
    <property type="molecule type" value="Genomic_DNA"/>
</dbReference>
<feature type="domain" description="Phospholipid/glycerol acyltransferase" evidence="4">
    <location>
        <begin position="50"/>
        <end position="164"/>
    </location>
</feature>
<keyword evidence="2 5" id="KW-0012">Acyltransferase</keyword>
<dbReference type="SMART" id="SM00563">
    <property type="entry name" value="PlsC"/>
    <property type="match status" value="1"/>
</dbReference>
<dbReference type="PANTHER" id="PTHR10434:SF55">
    <property type="entry name" value="POSSIBLE ACYLTRANSFERASE"/>
    <property type="match status" value="1"/>
</dbReference>
<evidence type="ECO:0000313" key="5">
    <source>
        <dbReference type="EMBL" id="MBD8506946.1"/>
    </source>
</evidence>
<protein>
    <submittedName>
        <fullName evidence="5">1-acyl-sn-glycerol-3-phosphate acyltransferase</fullName>
    </submittedName>
</protein>
<keyword evidence="6" id="KW-1185">Reference proteome</keyword>
<evidence type="ECO:0000256" key="1">
    <source>
        <dbReference type="ARBA" id="ARBA00022679"/>
    </source>
</evidence>
<organism evidence="5 6">
    <name type="scientific">Lolliginicoccus lacisalsi</name>
    <dbReference type="NCBI Taxonomy" id="2742202"/>
    <lineage>
        <taxon>Bacteria</taxon>
        <taxon>Bacillati</taxon>
        <taxon>Actinomycetota</taxon>
        <taxon>Actinomycetes</taxon>
        <taxon>Mycobacteriales</taxon>
        <taxon>Hoyosellaceae</taxon>
        <taxon>Lolliginicoccus</taxon>
    </lineage>
</organism>
<keyword evidence="3" id="KW-0812">Transmembrane</keyword>
<dbReference type="Proteomes" id="UP000642993">
    <property type="component" value="Unassembled WGS sequence"/>
</dbReference>
<reference evidence="5" key="1">
    <citation type="submission" date="2020-09" db="EMBL/GenBank/DDBJ databases">
        <title>Hoyosella lacisalsi sp. nov., a halotolerant actinobacterium isolated from soil of Lake Gudzhirganskoe.</title>
        <authorList>
            <person name="Yang Q."/>
            <person name="Guo P.Y."/>
            <person name="Liu S.W."/>
            <person name="Li F.N."/>
            <person name="Sun C.H."/>
        </authorList>
    </citation>
    <scope>NUCLEOTIDE SEQUENCE</scope>
    <source>
        <strain evidence="5">G463</strain>
    </source>
</reference>
<feature type="transmembrane region" description="Helical" evidence="3">
    <location>
        <begin position="50"/>
        <end position="72"/>
    </location>
</feature>
<evidence type="ECO:0000313" key="6">
    <source>
        <dbReference type="Proteomes" id="UP000642993"/>
    </source>
</evidence>
<keyword evidence="1" id="KW-0808">Transferase</keyword>
<dbReference type="GO" id="GO:0003841">
    <property type="term" value="F:1-acylglycerol-3-phosphate O-acyltransferase activity"/>
    <property type="evidence" value="ECO:0007669"/>
    <property type="project" value="TreeGrafter"/>
</dbReference>
<evidence type="ECO:0000256" key="2">
    <source>
        <dbReference type="ARBA" id="ARBA00023315"/>
    </source>
</evidence>
<dbReference type="InterPro" id="IPR002123">
    <property type="entry name" value="Plipid/glycerol_acylTrfase"/>
</dbReference>
<dbReference type="AlphaFoldDB" id="A0A927PMX0"/>
<keyword evidence="3" id="KW-1133">Transmembrane helix</keyword>
<comment type="caution">
    <text evidence="5">The sequence shown here is derived from an EMBL/GenBank/DDBJ whole genome shotgun (WGS) entry which is preliminary data.</text>
</comment>
<proteinExistence type="predicted"/>
<dbReference type="GO" id="GO:0005886">
    <property type="term" value="C:plasma membrane"/>
    <property type="evidence" value="ECO:0007669"/>
    <property type="project" value="TreeGrafter"/>
</dbReference>
<feature type="transmembrane region" description="Helical" evidence="3">
    <location>
        <begin position="12"/>
        <end position="30"/>
    </location>
</feature>